<dbReference type="InterPro" id="IPR010331">
    <property type="entry name" value="ExoD"/>
</dbReference>
<dbReference type="Pfam" id="PF06055">
    <property type="entry name" value="ExoD"/>
    <property type="match status" value="1"/>
</dbReference>
<keyword evidence="2" id="KW-0472">Membrane</keyword>
<evidence type="ECO:0000256" key="2">
    <source>
        <dbReference type="SAM" id="Phobius"/>
    </source>
</evidence>
<gene>
    <name evidence="3" type="ORF">GL284_08320</name>
</gene>
<sequence length="222" mass="23782">MRDTQLSASDGASSSPTAEEDRSRLPLSVLIERLAQAPGEERISVARMIAWFEGRATLALLLVFGILNILPNPPGSSAVLGLPMLYLSAALVLARPPRFPAVITRRGLSQGMFQTIARHSLPTLRRVERILHPRLEAFASGPALRVTGVFCVLLSVILILPIPLGNIPPAACMCLLALAAVARDGLWMVLGWIASVLCIVLLAGVTIATLNLIAQFLLRLLS</sequence>
<evidence type="ECO:0000256" key="1">
    <source>
        <dbReference type="SAM" id="MobiDB-lite"/>
    </source>
</evidence>
<dbReference type="PANTHER" id="PTHR41795">
    <property type="entry name" value="EXOPOLYSACCHARIDE SYNTHESIS PROTEIN"/>
    <property type="match status" value="1"/>
</dbReference>
<evidence type="ECO:0000313" key="4">
    <source>
        <dbReference type="Proteomes" id="UP000478740"/>
    </source>
</evidence>
<dbReference type="PIRSF" id="PIRSF033239">
    <property type="entry name" value="ExoD"/>
    <property type="match status" value="1"/>
</dbReference>
<accession>A0A6L6J0B0</accession>
<keyword evidence="4" id="KW-1185">Reference proteome</keyword>
<name>A0A6L6J0B0_9RHOB</name>
<comment type="caution">
    <text evidence="3">The sequence shown here is derived from an EMBL/GenBank/DDBJ whole genome shotgun (WGS) entry which is preliminary data.</text>
</comment>
<protein>
    <submittedName>
        <fullName evidence="3">Exopolysaccharide biosynthesis protein</fullName>
    </submittedName>
</protein>
<feature type="transmembrane region" description="Helical" evidence="2">
    <location>
        <begin position="189"/>
        <end position="218"/>
    </location>
</feature>
<organism evidence="3 4">
    <name type="scientific">Paracoccus shanxieyensis</name>
    <dbReference type="NCBI Taxonomy" id="2675752"/>
    <lineage>
        <taxon>Bacteria</taxon>
        <taxon>Pseudomonadati</taxon>
        <taxon>Pseudomonadota</taxon>
        <taxon>Alphaproteobacteria</taxon>
        <taxon>Rhodobacterales</taxon>
        <taxon>Paracoccaceae</taxon>
        <taxon>Paracoccus</taxon>
    </lineage>
</organism>
<dbReference type="RefSeq" id="WP_155044135.1">
    <property type="nucleotide sequence ID" value="NZ_WMIH01000006.1"/>
</dbReference>
<feature type="region of interest" description="Disordered" evidence="1">
    <location>
        <begin position="1"/>
        <end position="23"/>
    </location>
</feature>
<feature type="compositionally biased region" description="Polar residues" evidence="1">
    <location>
        <begin position="1"/>
        <end position="17"/>
    </location>
</feature>
<dbReference type="Proteomes" id="UP000478740">
    <property type="component" value="Unassembled WGS sequence"/>
</dbReference>
<feature type="transmembrane region" description="Helical" evidence="2">
    <location>
        <begin position="135"/>
        <end position="160"/>
    </location>
</feature>
<evidence type="ECO:0000313" key="3">
    <source>
        <dbReference type="EMBL" id="MTH64274.1"/>
    </source>
</evidence>
<proteinExistence type="predicted"/>
<reference evidence="3 4" key="1">
    <citation type="submission" date="2019-11" db="EMBL/GenBank/DDBJ databases">
        <authorList>
            <person name="Dong K."/>
        </authorList>
    </citation>
    <scope>NUCLEOTIDE SEQUENCE [LARGE SCALE GENOMIC DNA]</scope>
    <source>
        <strain evidence="3 4">DK608</strain>
    </source>
</reference>
<dbReference type="EMBL" id="WMII01000006">
    <property type="protein sequence ID" value="MTH64274.1"/>
    <property type="molecule type" value="Genomic_DNA"/>
</dbReference>
<dbReference type="AlphaFoldDB" id="A0A6L6J0B0"/>
<keyword evidence="2" id="KW-0812">Transmembrane</keyword>
<keyword evidence="2" id="KW-1133">Transmembrane helix</keyword>
<feature type="transmembrane region" description="Helical" evidence="2">
    <location>
        <begin position="52"/>
        <end position="70"/>
    </location>
</feature>
<dbReference type="PANTHER" id="PTHR41795:SF1">
    <property type="entry name" value="EXOPOLYSACCHARIDE SYNTHESIS PROTEIN"/>
    <property type="match status" value="1"/>
</dbReference>